<comment type="caution">
    <text evidence="2">The sequence shown here is derived from an EMBL/GenBank/DDBJ whole genome shotgun (WGS) entry which is preliminary data.</text>
</comment>
<dbReference type="AlphaFoldDB" id="A0A158GEI6"/>
<keyword evidence="3" id="KW-1185">Reference proteome</keyword>
<name>A0A158GEI6_9BURK</name>
<evidence type="ECO:0000313" key="2">
    <source>
        <dbReference type="EMBL" id="SAL29790.1"/>
    </source>
</evidence>
<dbReference type="OrthoDB" id="9108989at2"/>
<feature type="region of interest" description="Disordered" evidence="1">
    <location>
        <begin position="32"/>
        <end position="55"/>
    </location>
</feature>
<accession>A0A158GEI6</accession>
<dbReference type="Proteomes" id="UP000054977">
    <property type="component" value="Unassembled WGS sequence"/>
</dbReference>
<evidence type="ECO:0000313" key="3">
    <source>
        <dbReference type="Proteomes" id="UP000054977"/>
    </source>
</evidence>
<protein>
    <submittedName>
        <fullName evidence="2">Uncharacterized protein</fullName>
    </submittedName>
</protein>
<reference evidence="2" key="1">
    <citation type="submission" date="2016-01" db="EMBL/GenBank/DDBJ databases">
        <authorList>
            <person name="Peeters C."/>
        </authorList>
    </citation>
    <scope>NUCLEOTIDE SEQUENCE [LARGE SCALE GENOMIC DNA]</scope>
    <source>
        <strain evidence="2">LMG 22934</strain>
    </source>
</reference>
<gene>
    <name evidence="2" type="ORF">AWB65_01815</name>
</gene>
<dbReference type="RefSeq" id="WP_159907581.1">
    <property type="nucleotide sequence ID" value="NZ_FCNW02000006.1"/>
</dbReference>
<organism evidence="2 3">
    <name type="scientific">Caballeronia humi</name>
    <dbReference type="NCBI Taxonomy" id="326474"/>
    <lineage>
        <taxon>Bacteria</taxon>
        <taxon>Pseudomonadati</taxon>
        <taxon>Pseudomonadota</taxon>
        <taxon>Betaproteobacteria</taxon>
        <taxon>Burkholderiales</taxon>
        <taxon>Burkholderiaceae</taxon>
        <taxon>Caballeronia</taxon>
    </lineage>
</organism>
<sequence length="55" mass="5766">MSTWMVIVGIWAMFAVCVVLFIRGATSRVAHAGEKASEIPDTPHPAGDKVTPGGV</sequence>
<dbReference type="EMBL" id="FCNW02000006">
    <property type="protein sequence ID" value="SAL29790.1"/>
    <property type="molecule type" value="Genomic_DNA"/>
</dbReference>
<evidence type="ECO:0000256" key="1">
    <source>
        <dbReference type="SAM" id="MobiDB-lite"/>
    </source>
</evidence>
<proteinExistence type="predicted"/>